<comment type="caution">
    <text evidence="2">Lacks conserved residue(s) required for the propagation of feature annotation.</text>
</comment>
<evidence type="ECO:0000256" key="1">
    <source>
        <dbReference type="ARBA" id="ARBA00023125"/>
    </source>
</evidence>
<dbReference type="PROSITE" id="PS50935">
    <property type="entry name" value="SSB"/>
    <property type="match status" value="1"/>
</dbReference>
<gene>
    <name evidence="5" type="ORF">BCF88_10113</name>
</gene>
<dbReference type="PIRSF" id="PIRSF002070">
    <property type="entry name" value="SSB"/>
    <property type="match status" value="1"/>
</dbReference>
<dbReference type="CDD" id="cd04496">
    <property type="entry name" value="SSB_OBF"/>
    <property type="match status" value="1"/>
</dbReference>
<reference evidence="5 6" key="1">
    <citation type="submission" date="2018-06" db="EMBL/GenBank/DDBJ databases">
        <title>Genomic Encyclopedia of Archaeal and Bacterial Type Strains, Phase II (KMG-II): from individual species to whole genera.</title>
        <authorList>
            <person name="Goeker M."/>
        </authorList>
    </citation>
    <scope>NUCLEOTIDE SEQUENCE [LARGE SCALE GENOMIC DNA]</scope>
    <source>
        <strain evidence="5 6">ATCC 29103</strain>
    </source>
</reference>
<dbReference type="NCBIfam" id="TIGR00621">
    <property type="entry name" value="ssb"/>
    <property type="match status" value="1"/>
</dbReference>
<comment type="subunit">
    <text evidence="2">Homotetramer.</text>
</comment>
<proteinExistence type="inferred from homology"/>
<feature type="region of interest" description="Disordered" evidence="4">
    <location>
        <begin position="121"/>
        <end position="154"/>
    </location>
</feature>
<keyword evidence="1 2" id="KW-0238">DNA-binding</keyword>
<sequence length="154" mass="17364">MNKVILIGRLASKPFKGITASNIEYSRFTIVVTRNYAAPNTEPVSDFIPCVAWRSNATFINKFLDKGSLLLVEGSFQSSRLTDQNGQLVNSYVISADRIQSLETKEVTEERRKNNLKEFSISEEENKINSPSPILQEPAEDDSEVNYDGLTWDL</sequence>
<dbReference type="GO" id="GO:0003697">
    <property type="term" value="F:single-stranded DNA binding"/>
    <property type="evidence" value="ECO:0007669"/>
    <property type="project" value="UniProtKB-UniRule"/>
</dbReference>
<name>A0A318U5T3_9BACT</name>
<evidence type="ECO:0000256" key="2">
    <source>
        <dbReference type="HAMAP-Rule" id="MF_00984"/>
    </source>
</evidence>
<dbReference type="GO" id="GO:0009295">
    <property type="term" value="C:nucleoid"/>
    <property type="evidence" value="ECO:0007669"/>
    <property type="project" value="TreeGrafter"/>
</dbReference>
<dbReference type="Gene3D" id="2.40.50.140">
    <property type="entry name" value="Nucleic acid-binding proteins"/>
    <property type="match status" value="1"/>
</dbReference>
<dbReference type="PANTHER" id="PTHR10302">
    <property type="entry name" value="SINGLE-STRANDED DNA-BINDING PROTEIN"/>
    <property type="match status" value="1"/>
</dbReference>
<dbReference type="GO" id="GO:0006260">
    <property type="term" value="P:DNA replication"/>
    <property type="evidence" value="ECO:0007669"/>
    <property type="project" value="InterPro"/>
</dbReference>
<evidence type="ECO:0000256" key="3">
    <source>
        <dbReference type="PIRNR" id="PIRNR002070"/>
    </source>
</evidence>
<dbReference type="AlphaFoldDB" id="A0A318U5T3"/>
<accession>A0A318U5T3</accession>
<protein>
    <recommendedName>
        <fullName evidence="2 3">Single-stranded DNA-binding protein</fullName>
        <shortName evidence="2">SSB</shortName>
    </recommendedName>
</protein>
<evidence type="ECO:0000313" key="6">
    <source>
        <dbReference type="Proteomes" id="UP000247715"/>
    </source>
</evidence>
<dbReference type="Pfam" id="PF00436">
    <property type="entry name" value="SSB"/>
    <property type="match status" value="1"/>
</dbReference>
<dbReference type="SUPFAM" id="SSF50249">
    <property type="entry name" value="Nucleic acid-binding proteins"/>
    <property type="match status" value="1"/>
</dbReference>
<dbReference type="InterPro" id="IPR000424">
    <property type="entry name" value="Primosome_PriB/ssb"/>
</dbReference>
<evidence type="ECO:0000256" key="4">
    <source>
        <dbReference type="SAM" id="MobiDB-lite"/>
    </source>
</evidence>
<dbReference type="EMBL" id="QKLP01000001">
    <property type="protein sequence ID" value="PYF43695.1"/>
    <property type="molecule type" value="Genomic_DNA"/>
</dbReference>
<organism evidence="5 6">
    <name type="scientific">Metamycoplasma alkalescens</name>
    <dbReference type="NCBI Taxonomy" id="45363"/>
    <lineage>
        <taxon>Bacteria</taxon>
        <taxon>Bacillati</taxon>
        <taxon>Mycoplasmatota</taxon>
        <taxon>Mycoplasmoidales</taxon>
        <taxon>Metamycoplasmataceae</taxon>
        <taxon>Metamycoplasma</taxon>
    </lineage>
</organism>
<dbReference type="HAMAP" id="MF_00984">
    <property type="entry name" value="SSB"/>
    <property type="match status" value="1"/>
</dbReference>
<evidence type="ECO:0000313" key="5">
    <source>
        <dbReference type="EMBL" id="PYF43695.1"/>
    </source>
</evidence>
<comment type="caution">
    <text evidence="5">The sequence shown here is derived from an EMBL/GenBank/DDBJ whole genome shotgun (WGS) entry which is preliminary data.</text>
</comment>
<dbReference type="InterPro" id="IPR011344">
    <property type="entry name" value="ssDNA-bd"/>
</dbReference>
<dbReference type="InterPro" id="IPR012340">
    <property type="entry name" value="NA-bd_OB-fold"/>
</dbReference>
<dbReference type="PANTHER" id="PTHR10302:SF27">
    <property type="entry name" value="SINGLE-STRANDED DNA-BINDING PROTEIN"/>
    <property type="match status" value="1"/>
</dbReference>
<dbReference type="RefSeq" id="WP_110858073.1">
    <property type="nucleotide sequence ID" value="NZ_LS991949.1"/>
</dbReference>
<dbReference type="Proteomes" id="UP000247715">
    <property type="component" value="Unassembled WGS sequence"/>
</dbReference>